<keyword evidence="3" id="KW-1185">Reference proteome</keyword>
<sequence length="109" mass="11914">MAQRPGRRCEPPSPLEAPAGELRGQSEGEGPLGHTLQCVVLTGIPIFEANTTVSAEASSIVNPLWKEGGETFFTVMCGMVQLEAEPHQLPHHKAHFNISYIFTHHTVKQ</sequence>
<protein>
    <submittedName>
        <fullName evidence="2">Uncharacterized protein</fullName>
    </submittedName>
</protein>
<name>A0ABV0ZZ75_9TELE</name>
<organism evidence="2 3">
    <name type="scientific">Ameca splendens</name>
    <dbReference type="NCBI Taxonomy" id="208324"/>
    <lineage>
        <taxon>Eukaryota</taxon>
        <taxon>Metazoa</taxon>
        <taxon>Chordata</taxon>
        <taxon>Craniata</taxon>
        <taxon>Vertebrata</taxon>
        <taxon>Euteleostomi</taxon>
        <taxon>Actinopterygii</taxon>
        <taxon>Neopterygii</taxon>
        <taxon>Teleostei</taxon>
        <taxon>Neoteleostei</taxon>
        <taxon>Acanthomorphata</taxon>
        <taxon>Ovalentaria</taxon>
        <taxon>Atherinomorphae</taxon>
        <taxon>Cyprinodontiformes</taxon>
        <taxon>Goodeidae</taxon>
        <taxon>Ameca</taxon>
    </lineage>
</organism>
<reference evidence="2 3" key="1">
    <citation type="submission" date="2021-06" db="EMBL/GenBank/DDBJ databases">
        <authorList>
            <person name="Palmer J.M."/>
        </authorList>
    </citation>
    <scope>NUCLEOTIDE SEQUENCE [LARGE SCALE GENOMIC DNA]</scope>
    <source>
        <strain evidence="2 3">AS_MEX2019</strain>
        <tissue evidence="2">Muscle</tissue>
    </source>
</reference>
<dbReference type="Proteomes" id="UP001469553">
    <property type="component" value="Unassembled WGS sequence"/>
</dbReference>
<comment type="caution">
    <text evidence="2">The sequence shown here is derived from an EMBL/GenBank/DDBJ whole genome shotgun (WGS) entry which is preliminary data.</text>
</comment>
<feature type="region of interest" description="Disordered" evidence="1">
    <location>
        <begin position="1"/>
        <end position="30"/>
    </location>
</feature>
<evidence type="ECO:0000313" key="3">
    <source>
        <dbReference type="Proteomes" id="UP001469553"/>
    </source>
</evidence>
<evidence type="ECO:0000313" key="2">
    <source>
        <dbReference type="EMBL" id="MEQ2311209.1"/>
    </source>
</evidence>
<proteinExistence type="predicted"/>
<gene>
    <name evidence="2" type="ORF">AMECASPLE_017361</name>
</gene>
<dbReference type="EMBL" id="JAHRIP010076533">
    <property type="protein sequence ID" value="MEQ2311209.1"/>
    <property type="molecule type" value="Genomic_DNA"/>
</dbReference>
<evidence type="ECO:0000256" key="1">
    <source>
        <dbReference type="SAM" id="MobiDB-lite"/>
    </source>
</evidence>
<accession>A0ABV0ZZ75</accession>